<protein>
    <recommendedName>
        <fullName evidence="3">Tetratricopeptide repeat protein</fullName>
    </recommendedName>
</protein>
<dbReference type="SUPFAM" id="SSF48452">
    <property type="entry name" value="TPR-like"/>
    <property type="match status" value="1"/>
</dbReference>
<dbReference type="EMBL" id="LR590482">
    <property type="protein sequence ID" value="VTR01214.1"/>
    <property type="molecule type" value="Genomic_DNA"/>
</dbReference>
<dbReference type="RefSeq" id="WP_124356100.1">
    <property type="nucleotide sequence ID" value="NZ_LR590482.1"/>
</dbReference>
<proteinExistence type="predicted"/>
<dbReference type="InterPro" id="IPR011990">
    <property type="entry name" value="TPR-like_helical_dom_sf"/>
</dbReference>
<reference evidence="1 2" key="1">
    <citation type="submission" date="2019-05" db="EMBL/GenBank/DDBJ databases">
        <authorList>
            <consortium name="Pathogen Informatics"/>
        </authorList>
    </citation>
    <scope>NUCLEOTIDE SEQUENCE [LARGE SCALE GENOMIC DNA]</scope>
    <source>
        <strain evidence="1 2">NCTC10696</strain>
    </source>
</reference>
<dbReference type="AlphaFoldDB" id="A0AAX3I9K5"/>
<gene>
    <name evidence="1" type="ORF">NCTC10696_03456</name>
</gene>
<evidence type="ECO:0008006" key="3">
    <source>
        <dbReference type="Google" id="ProtNLM"/>
    </source>
</evidence>
<dbReference type="Proteomes" id="UP000306562">
    <property type="component" value="Chromosome"/>
</dbReference>
<dbReference type="Gene3D" id="1.25.40.10">
    <property type="entry name" value="Tetratricopeptide repeat domain"/>
    <property type="match status" value="1"/>
</dbReference>
<accession>A0AAX3I9K5</accession>
<evidence type="ECO:0000313" key="1">
    <source>
        <dbReference type="EMBL" id="VTR01214.1"/>
    </source>
</evidence>
<name>A0AAX3I9K5_9PSED</name>
<sequence length="146" mass="17244">MESTLTPEQIEKIGNLSKEGREYWKKNQLSEAESCFLRAWGIMQSPKSTLDYSQSIARGLVAFFKETKQYEKAIHWLAVMHDLYAPQPSDYVEFIEATVYFDSGKTSIAYEIFDKQYKKYGKRPFTDEDKKYLNFYLTQKNVKKMK</sequence>
<evidence type="ECO:0000313" key="2">
    <source>
        <dbReference type="Proteomes" id="UP000306562"/>
    </source>
</evidence>
<organism evidence="1 2">
    <name type="scientific">Pseudomonas synxantha</name>
    <dbReference type="NCBI Taxonomy" id="47883"/>
    <lineage>
        <taxon>Bacteria</taxon>
        <taxon>Pseudomonadati</taxon>
        <taxon>Pseudomonadota</taxon>
        <taxon>Gammaproteobacteria</taxon>
        <taxon>Pseudomonadales</taxon>
        <taxon>Pseudomonadaceae</taxon>
        <taxon>Pseudomonas</taxon>
    </lineage>
</organism>